<evidence type="ECO:0000256" key="5">
    <source>
        <dbReference type="ARBA" id="ARBA00022989"/>
    </source>
</evidence>
<feature type="transmembrane region" description="Helical" evidence="9">
    <location>
        <begin position="224"/>
        <end position="254"/>
    </location>
</feature>
<proteinExistence type="inferred from homology"/>
<comment type="subcellular location">
    <subcellularLocation>
        <location evidence="1">Cell membrane</location>
        <topology evidence="1">Multi-pass membrane protein</topology>
    </subcellularLocation>
</comment>
<protein>
    <submittedName>
        <fullName evidence="10">Putative membrane protein</fullName>
    </submittedName>
</protein>
<name>A0A1T5EN08_9SPHI</name>
<dbReference type="OrthoDB" id="445589at2"/>
<evidence type="ECO:0000256" key="4">
    <source>
        <dbReference type="ARBA" id="ARBA00022692"/>
    </source>
</evidence>
<keyword evidence="7 9" id="KW-0472">Membrane</keyword>
<evidence type="ECO:0000256" key="1">
    <source>
        <dbReference type="ARBA" id="ARBA00004651"/>
    </source>
</evidence>
<dbReference type="InterPro" id="IPR044669">
    <property type="entry name" value="YneE/VCCN1/2-like"/>
</dbReference>
<keyword evidence="11" id="KW-1185">Reference proteome</keyword>
<dbReference type="STRING" id="623280.SAMN05660226_03454"/>
<accession>A0A1T5EN08</accession>
<keyword evidence="6" id="KW-0406">Ion transport</keyword>
<feature type="transmembrane region" description="Helical" evidence="9">
    <location>
        <begin position="25"/>
        <end position="42"/>
    </location>
</feature>
<keyword evidence="4 9" id="KW-0812">Transmembrane</keyword>
<evidence type="ECO:0000256" key="2">
    <source>
        <dbReference type="ARBA" id="ARBA00022448"/>
    </source>
</evidence>
<evidence type="ECO:0000256" key="8">
    <source>
        <dbReference type="ARBA" id="ARBA00034708"/>
    </source>
</evidence>
<dbReference type="EMBL" id="FUYS01000010">
    <property type="protein sequence ID" value="SKB85382.1"/>
    <property type="molecule type" value="Genomic_DNA"/>
</dbReference>
<evidence type="ECO:0000256" key="3">
    <source>
        <dbReference type="ARBA" id="ARBA00022475"/>
    </source>
</evidence>
<feature type="transmembrane region" description="Helical" evidence="9">
    <location>
        <begin position="54"/>
        <end position="75"/>
    </location>
</feature>
<dbReference type="Proteomes" id="UP000190541">
    <property type="component" value="Unassembled WGS sequence"/>
</dbReference>
<evidence type="ECO:0000313" key="10">
    <source>
        <dbReference type="EMBL" id="SKB85382.1"/>
    </source>
</evidence>
<reference evidence="10 11" key="1">
    <citation type="submission" date="2017-02" db="EMBL/GenBank/DDBJ databases">
        <authorList>
            <person name="Peterson S.W."/>
        </authorList>
    </citation>
    <scope>NUCLEOTIDE SEQUENCE [LARGE SCALE GENOMIC DNA]</scope>
    <source>
        <strain evidence="10 11">DSM 22899</strain>
    </source>
</reference>
<evidence type="ECO:0000256" key="9">
    <source>
        <dbReference type="SAM" id="Phobius"/>
    </source>
</evidence>
<gene>
    <name evidence="10" type="ORF">SAMN05660226_03454</name>
</gene>
<keyword evidence="5 9" id="KW-1133">Transmembrane helix</keyword>
<dbReference type="PANTHER" id="PTHR33281">
    <property type="entry name" value="UPF0187 PROTEIN YNEE"/>
    <property type="match status" value="1"/>
</dbReference>
<evidence type="ECO:0000256" key="6">
    <source>
        <dbReference type="ARBA" id="ARBA00023065"/>
    </source>
</evidence>
<comment type="similarity">
    <text evidence="8">Belongs to the anion channel-forming bestrophin (TC 1.A.46) family.</text>
</comment>
<dbReference type="GO" id="GO:0005886">
    <property type="term" value="C:plasma membrane"/>
    <property type="evidence" value="ECO:0007669"/>
    <property type="project" value="UniProtKB-SubCell"/>
</dbReference>
<evidence type="ECO:0000256" key="7">
    <source>
        <dbReference type="ARBA" id="ARBA00023136"/>
    </source>
</evidence>
<dbReference type="GO" id="GO:0005254">
    <property type="term" value="F:chloride channel activity"/>
    <property type="evidence" value="ECO:0007669"/>
    <property type="project" value="InterPro"/>
</dbReference>
<organism evidence="10 11">
    <name type="scientific">Parapedobacter luteus</name>
    <dbReference type="NCBI Taxonomy" id="623280"/>
    <lineage>
        <taxon>Bacteria</taxon>
        <taxon>Pseudomonadati</taxon>
        <taxon>Bacteroidota</taxon>
        <taxon>Sphingobacteriia</taxon>
        <taxon>Sphingobacteriales</taxon>
        <taxon>Sphingobacteriaceae</taxon>
        <taxon>Parapedobacter</taxon>
    </lineage>
</organism>
<dbReference type="AlphaFoldDB" id="A0A1T5EN08"/>
<keyword evidence="3" id="KW-1003">Cell membrane</keyword>
<sequence length="293" mass="34288">MIVYSSKDWFHATFTLHKSDTIRKLFPLLLLMGLYSWGIAYWELEYLKLSERSWVRNITILHNLLGFVMSILLVFRTNTAYDRWWEARKQWGALTNASRNMAIKLNAFLTPQDEANRDFFRKTIAMYAHTLFEHLRSNRTKFMLDEKYHSEFEVLDSRKHGPNQVAALLYTRTNRLYKEGLLTGDQLIVVNNELLALTDICGACERIKNTPIPWSYSSFIKKFIILYVVTLPLGYVFSMGYFVIAAVPFVFYVMASLEIIAESIEDPFGEDPDDLPIDKMGENIRKHIEEIIR</sequence>
<keyword evidence="2" id="KW-0813">Transport</keyword>
<dbReference type="RefSeq" id="WP_079718093.1">
    <property type="nucleotide sequence ID" value="NZ_FUYS01000010.1"/>
</dbReference>
<evidence type="ECO:0000313" key="11">
    <source>
        <dbReference type="Proteomes" id="UP000190541"/>
    </source>
</evidence>
<dbReference type="PANTHER" id="PTHR33281:SF19">
    <property type="entry name" value="VOLTAGE-DEPENDENT ANION CHANNEL-FORMING PROTEIN YNEE"/>
    <property type="match status" value="1"/>
</dbReference>
<dbReference type="Pfam" id="PF25539">
    <property type="entry name" value="Bestrophin_2"/>
    <property type="match status" value="1"/>
</dbReference>